<reference evidence="4" key="1">
    <citation type="submission" date="2017-02" db="EMBL/GenBank/DDBJ databases">
        <authorList>
            <person name="Daims H."/>
        </authorList>
    </citation>
    <scope>NUCLEOTIDE SEQUENCE [LARGE SCALE GENOMIC DNA]</scope>
</reference>
<dbReference type="Gene3D" id="2.20.25.650">
    <property type="entry name" value="Tachylectin-2-like"/>
    <property type="match status" value="1"/>
</dbReference>
<feature type="signal peptide" evidence="1">
    <location>
        <begin position="1"/>
        <end position="34"/>
    </location>
</feature>
<evidence type="ECO:0000313" key="4">
    <source>
        <dbReference type="Proteomes" id="UP000195667"/>
    </source>
</evidence>
<keyword evidence="1" id="KW-0732">Signal</keyword>
<dbReference type="RefSeq" id="WP_087143446.1">
    <property type="nucleotide sequence ID" value="NZ_FUKI01000105.1"/>
</dbReference>
<protein>
    <recommendedName>
        <fullName evidence="2">Tachylectin 2 domain-containing protein</fullName>
    </recommendedName>
</protein>
<accession>A0A1R4H8Q1</accession>
<gene>
    <name evidence="3" type="ORF">CRENPOLYSF1_300022</name>
</gene>
<proteinExistence type="predicted"/>
<organism evidence="3 4">
    <name type="scientific">Crenothrix polyspora</name>
    <dbReference type="NCBI Taxonomy" id="360316"/>
    <lineage>
        <taxon>Bacteria</taxon>
        <taxon>Pseudomonadati</taxon>
        <taxon>Pseudomonadota</taxon>
        <taxon>Gammaproteobacteria</taxon>
        <taxon>Methylococcales</taxon>
        <taxon>Crenotrichaceae</taxon>
        <taxon>Crenothrix</taxon>
    </lineage>
</organism>
<dbReference type="Pfam" id="PF14517">
    <property type="entry name" value="Tachylectin"/>
    <property type="match status" value="1"/>
</dbReference>
<dbReference type="EMBL" id="FUKI01000105">
    <property type="protein sequence ID" value="SJM92556.1"/>
    <property type="molecule type" value="Genomic_DNA"/>
</dbReference>
<name>A0A1R4H8Q1_9GAMM</name>
<dbReference type="SUPFAM" id="SSF50934">
    <property type="entry name" value="Tachylectin-2"/>
    <property type="match status" value="2"/>
</dbReference>
<evidence type="ECO:0000259" key="2">
    <source>
        <dbReference type="Pfam" id="PF14517"/>
    </source>
</evidence>
<dbReference type="InterPro" id="IPR023294">
    <property type="entry name" value="Tachylectin2"/>
</dbReference>
<dbReference type="Gene3D" id="2.115.10.10">
    <property type="entry name" value="Tachylectin 2"/>
    <property type="match status" value="1"/>
</dbReference>
<dbReference type="AlphaFoldDB" id="A0A1R4H8Q1"/>
<dbReference type="Proteomes" id="UP000195667">
    <property type="component" value="Unassembled WGS sequence"/>
</dbReference>
<evidence type="ECO:0000256" key="1">
    <source>
        <dbReference type="SAM" id="SignalP"/>
    </source>
</evidence>
<feature type="domain" description="Tachylectin 2" evidence="2">
    <location>
        <begin position="42"/>
        <end position="181"/>
    </location>
</feature>
<dbReference type="OrthoDB" id="5173551at2"/>
<feature type="chain" id="PRO_5012142084" description="Tachylectin 2 domain-containing protein" evidence="1">
    <location>
        <begin position="35"/>
        <end position="299"/>
    </location>
</feature>
<dbReference type="InterPro" id="IPR036813">
    <property type="entry name" value="Tachylectin2_sf"/>
</dbReference>
<keyword evidence="4" id="KW-1185">Reference proteome</keyword>
<evidence type="ECO:0000313" key="3">
    <source>
        <dbReference type="EMBL" id="SJM92556.1"/>
    </source>
</evidence>
<sequence>MKSIYFLINRCNKATPFLLCMFMCLSGLTLPAHAIQPAYAAFADGDGDIYVTTKNGTLHWLQHTGRMSGADSWVNFGASKVVGDKATSKNLLNTKMFSGDDGIIYTINNKGQLLWSRHDGRFNGSQVWTNGNKLSIIGNGWNKYSHVFSGGDGIIYAITTDGKMLWFRHTGWLDGTAKWTADSGKQVSKGWVGVLKVFSGGNGVIYSIMPSGRLRWHRHDGRLTGTDNWVNAGVHSVVGYNWQGYRQVFTGGDGIIYAITAKGDLLWHRHTGWLTGKDTWAPIPATDAGRVIMSGLAIN</sequence>